<keyword evidence="4" id="KW-0472">Membrane</keyword>
<proteinExistence type="predicted"/>
<keyword evidence="2" id="KW-0418">Kinase</keyword>
<feature type="transmembrane region" description="Helical" evidence="4">
    <location>
        <begin position="89"/>
        <end position="108"/>
    </location>
</feature>
<evidence type="ECO:0000313" key="6">
    <source>
        <dbReference type="Proteomes" id="UP000269289"/>
    </source>
</evidence>
<keyword evidence="4" id="KW-0812">Transmembrane</keyword>
<organism evidence="5 6">
    <name type="scientific">Cellulomonas triticagri</name>
    <dbReference type="NCBI Taxonomy" id="2483352"/>
    <lineage>
        <taxon>Bacteria</taxon>
        <taxon>Bacillati</taxon>
        <taxon>Actinomycetota</taxon>
        <taxon>Actinomycetes</taxon>
        <taxon>Micrococcales</taxon>
        <taxon>Cellulomonadaceae</taxon>
        <taxon>Cellulomonas</taxon>
    </lineage>
</organism>
<feature type="transmembrane region" description="Helical" evidence="4">
    <location>
        <begin position="128"/>
        <end position="147"/>
    </location>
</feature>
<evidence type="ECO:0000313" key="5">
    <source>
        <dbReference type="EMBL" id="RMI14050.1"/>
    </source>
</evidence>
<dbReference type="PANTHER" id="PTHR24421:SF58">
    <property type="entry name" value="SIGNAL TRANSDUCTION HISTIDINE-PROTEIN KINASE_PHOSPHATASE UHPB"/>
    <property type="match status" value="1"/>
</dbReference>
<protein>
    <recommendedName>
        <fullName evidence="7">Signal transduction histidine kinase subgroup 3 dimerisation and phosphoacceptor domain-containing protein</fullName>
    </recommendedName>
</protein>
<sequence length="397" mass="41990">MIRRLAAATSPTGVVTLVGLLNAVLFALMAFAHWVGWGGPDGLESSGMTPGQVTATSVFVVVVDLVCAFAAVSLVVLTRPLGRRWRYRLGAVLTVSAAVAVVRVAALGDVGRPVTLVDDVLDGAATGLGYVVALVGALLVADLVVAYEAQMRARTAAEVASARQVARLEAQEGVRRRLVADRLHGAVQNRLVLLAAGIDQVVERLEPDRPDDAAALRRIADQLAEVSERDVRALSHELFPTAVDVSVVRAVRTLLDRLPPSVAGALDLGPTYRDLVDHGTDDPIVLPDRLVVVDTVEEALTNALKHGRAHRVRVRLDVERCVAGDAPLWLVGVVRADGRGPSGHVVLGGLERLRSRLAARGGGLHLTGDERGSVLRFDLPLRTAASPEDTLPGDCVP</sequence>
<dbReference type="GO" id="GO:0000160">
    <property type="term" value="P:phosphorelay signal transduction system"/>
    <property type="evidence" value="ECO:0007669"/>
    <property type="project" value="UniProtKB-KW"/>
</dbReference>
<keyword evidence="3" id="KW-0902">Two-component regulatory system</keyword>
<evidence type="ECO:0000256" key="1">
    <source>
        <dbReference type="ARBA" id="ARBA00022679"/>
    </source>
</evidence>
<accession>A0A3M2JQF7</accession>
<feature type="transmembrane region" description="Helical" evidence="4">
    <location>
        <begin position="12"/>
        <end position="35"/>
    </location>
</feature>
<dbReference type="InterPro" id="IPR050482">
    <property type="entry name" value="Sensor_HK_TwoCompSys"/>
</dbReference>
<dbReference type="InterPro" id="IPR036890">
    <property type="entry name" value="HATPase_C_sf"/>
</dbReference>
<gene>
    <name evidence="5" type="ORF">EBM89_01600</name>
</gene>
<evidence type="ECO:0000256" key="4">
    <source>
        <dbReference type="SAM" id="Phobius"/>
    </source>
</evidence>
<dbReference type="RefSeq" id="WP_122147713.1">
    <property type="nucleotide sequence ID" value="NZ_RFFI01000005.1"/>
</dbReference>
<dbReference type="GO" id="GO:0016301">
    <property type="term" value="F:kinase activity"/>
    <property type="evidence" value="ECO:0007669"/>
    <property type="project" value="UniProtKB-KW"/>
</dbReference>
<dbReference type="OrthoDB" id="3573097at2"/>
<dbReference type="AlphaFoldDB" id="A0A3M2JQF7"/>
<dbReference type="EMBL" id="RFFI01000005">
    <property type="protein sequence ID" value="RMI14050.1"/>
    <property type="molecule type" value="Genomic_DNA"/>
</dbReference>
<evidence type="ECO:0008006" key="7">
    <source>
        <dbReference type="Google" id="ProtNLM"/>
    </source>
</evidence>
<reference evidence="5 6" key="1">
    <citation type="submission" date="2018-10" db="EMBL/GenBank/DDBJ databases">
        <title>Isolation, diversity and antifungal activity of actinobacteria from wheat.</title>
        <authorList>
            <person name="Han C."/>
        </authorList>
    </citation>
    <scope>NUCLEOTIDE SEQUENCE [LARGE SCALE GENOMIC DNA]</scope>
    <source>
        <strain evidence="5 6">NEAU-YY56</strain>
    </source>
</reference>
<dbReference type="PANTHER" id="PTHR24421">
    <property type="entry name" value="NITRATE/NITRITE SENSOR PROTEIN NARX-RELATED"/>
    <property type="match status" value="1"/>
</dbReference>
<dbReference type="Proteomes" id="UP000269289">
    <property type="component" value="Unassembled WGS sequence"/>
</dbReference>
<feature type="transmembrane region" description="Helical" evidence="4">
    <location>
        <begin position="55"/>
        <end position="77"/>
    </location>
</feature>
<evidence type="ECO:0000256" key="3">
    <source>
        <dbReference type="ARBA" id="ARBA00023012"/>
    </source>
</evidence>
<dbReference type="Gene3D" id="3.30.565.10">
    <property type="entry name" value="Histidine kinase-like ATPase, C-terminal domain"/>
    <property type="match status" value="1"/>
</dbReference>
<keyword evidence="1" id="KW-0808">Transferase</keyword>
<comment type="caution">
    <text evidence="5">The sequence shown here is derived from an EMBL/GenBank/DDBJ whole genome shotgun (WGS) entry which is preliminary data.</text>
</comment>
<keyword evidence="4" id="KW-1133">Transmembrane helix</keyword>
<keyword evidence="6" id="KW-1185">Reference proteome</keyword>
<name>A0A3M2JQF7_9CELL</name>
<evidence type="ECO:0000256" key="2">
    <source>
        <dbReference type="ARBA" id="ARBA00022777"/>
    </source>
</evidence>